<sequence>METWTIGVEMTDMNSSRMDASVADIAEYGIRCLAPTENWFVAIGAYIGYAVQVRGQVDLRILSAAFDAVRNAYPILSTRLETVGRTHMLARGVPPLPTPTVCDAENLDDLFFDVNVDPRRAMAGIHVVRVGNRSTITLMVHHAIADAHHALAILDELWSAYADLARGVTPDLSPHAYPDAVEKILSDRGLGKFEYPTPPASTPPRRDFASEAGLPVFANSIIRCKLDAERTSALIELCHREKITMNALVSAAIIRSEADDRHVSIANVPYFITVDMRTRLAPPLTPTAATNVLSWIGFTATPHTDIDFVGLSRAIGAHLPAELADGTAVHETARQVDDFFANLMTPTTPGAVVTTNWGVVPMLHSPHGLEIEDFRAGIYNKIQDVSVLTPTDSEALSVYIIYTFENQLSVDIVITDPKQLDSARNRGDAINACLCSISD</sequence>
<evidence type="ECO:0000256" key="9">
    <source>
        <dbReference type="ARBA" id="ARBA00030465"/>
    </source>
</evidence>
<evidence type="ECO:0000256" key="3">
    <source>
        <dbReference type="ARBA" id="ARBA00001907"/>
    </source>
</evidence>
<dbReference type="Proteomes" id="UP000295680">
    <property type="component" value="Unassembled WGS sequence"/>
</dbReference>
<evidence type="ECO:0000259" key="12">
    <source>
        <dbReference type="Pfam" id="PF16911"/>
    </source>
</evidence>
<comment type="catalytic activity">
    <reaction evidence="2">
        <text>2 a mycocerosyl-[mycocerosic acid synthase] + a phenolphthiocerol = a dimycocerosyl phenolphthiocerol + 2 holo-[mycocerosic acid synthase].</text>
        <dbReference type="EC" id="2.3.1.282"/>
    </reaction>
</comment>
<dbReference type="Gene3D" id="3.30.559.30">
    <property type="entry name" value="Nonribosomal peptide synthetase, condensation domain"/>
    <property type="match status" value="1"/>
</dbReference>
<evidence type="ECO:0000256" key="1">
    <source>
        <dbReference type="ARBA" id="ARBA00000026"/>
    </source>
</evidence>
<reference evidence="13 14" key="1">
    <citation type="submission" date="2019-03" db="EMBL/GenBank/DDBJ databases">
        <title>Genomic Encyclopedia of Type Strains, Phase IV (KMG-IV): sequencing the most valuable type-strain genomes for metagenomic binning, comparative biology and taxonomic classification.</title>
        <authorList>
            <person name="Goeker M."/>
        </authorList>
    </citation>
    <scope>NUCLEOTIDE SEQUENCE [LARGE SCALE GENOMIC DNA]</scope>
    <source>
        <strain evidence="13 14">DSM 45934</strain>
    </source>
</reference>
<dbReference type="Gene3D" id="3.30.559.10">
    <property type="entry name" value="Chloramphenicol acetyltransferase-like domain"/>
    <property type="match status" value="1"/>
</dbReference>
<evidence type="ECO:0000256" key="10">
    <source>
        <dbReference type="ARBA" id="ARBA00032317"/>
    </source>
</evidence>
<organism evidence="13 14">
    <name type="scientific">Actinocrispum wychmicini</name>
    <dbReference type="NCBI Taxonomy" id="1213861"/>
    <lineage>
        <taxon>Bacteria</taxon>
        <taxon>Bacillati</taxon>
        <taxon>Actinomycetota</taxon>
        <taxon>Actinomycetes</taxon>
        <taxon>Pseudonocardiales</taxon>
        <taxon>Pseudonocardiaceae</taxon>
        <taxon>Actinocrispum</taxon>
    </lineage>
</organism>
<gene>
    <name evidence="13" type="ORF">EV192_12067</name>
</gene>
<dbReference type="InterPro" id="IPR023213">
    <property type="entry name" value="CAT-like_dom_sf"/>
</dbReference>
<keyword evidence="7 13" id="KW-0808">Transferase</keyword>
<accession>A0A4R2IL77</accession>
<keyword evidence="14" id="KW-1185">Reference proteome</keyword>
<evidence type="ECO:0000256" key="6">
    <source>
        <dbReference type="ARBA" id="ARBA00013449"/>
    </source>
</evidence>
<evidence type="ECO:0000256" key="2">
    <source>
        <dbReference type="ARBA" id="ARBA00000625"/>
    </source>
</evidence>
<dbReference type="GO" id="GO:0016746">
    <property type="term" value="F:acyltransferase activity"/>
    <property type="evidence" value="ECO:0007669"/>
    <property type="project" value="UniProtKB-KW"/>
</dbReference>
<feature type="domain" description="Phthiocerol/phthiodiolone dimycocerosyl transferase C-terminal" evidence="12">
    <location>
        <begin position="222"/>
        <end position="412"/>
    </location>
</feature>
<evidence type="ECO:0000313" key="13">
    <source>
        <dbReference type="EMBL" id="TCO45881.1"/>
    </source>
</evidence>
<comment type="catalytic activity">
    <reaction evidence="1">
        <text>2 a mycocerosyl-[mycocerosic acid synthase] + a phthiocerol = a dimycocerosyl phthiocerol + 2 holo-[mycocerosic acid synthase].</text>
        <dbReference type="EC" id="2.3.1.282"/>
    </reaction>
</comment>
<evidence type="ECO:0000256" key="7">
    <source>
        <dbReference type="ARBA" id="ARBA00022679"/>
    </source>
</evidence>
<keyword evidence="8" id="KW-0012">Acyltransferase</keyword>
<comment type="catalytic activity">
    <reaction evidence="3">
        <text>2 a mycocerosyl-[mycocerosic acid synthase] + a phthiodiolone = a dimycocerosyl phthiodiolone + 2 holo-[mycocerosic acid synthase].</text>
        <dbReference type="EC" id="2.3.1.282"/>
    </reaction>
</comment>
<name>A0A4R2IL77_9PSEU</name>
<dbReference type="Pfam" id="PF16911">
    <property type="entry name" value="PapA_C"/>
    <property type="match status" value="1"/>
</dbReference>
<evidence type="ECO:0000313" key="14">
    <source>
        <dbReference type="Proteomes" id="UP000295680"/>
    </source>
</evidence>
<comment type="caution">
    <text evidence="13">The sequence shown here is derived from an EMBL/GenBank/DDBJ whole genome shotgun (WGS) entry which is preliminary data.</text>
</comment>
<dbReference type="SUPFAM" id="SSF52777">
    <property type="entry name" value="CoA-dependent acyltransferases"/>
    <property type="match status" value="2"/>
</dbReference>
<dbReference type="EC" id="2.3.1.282" evidence="5"/>
<dbReference type="InterPro" id="IPR031641">
    <property type="entry name" value="PapA_C"/>
</dbReference>
<proteinExistence type="inferred from homology"/>
<evidence type="ECO:0000256" key="8">
    <source>
        <dbReference type="ARBA" id="ARBA00023315"/>
    </source>
</evidence>
<protein>
    <recommendedName>
        <fullName evidence="6">Phthiocerol/phthiodiolone dimycocerosyl transferase</fullName>
        <ecNumber evidence="5">2.3.1.282</ecNumber>
    </recommendedName>
    <alternativeName>
        <fullName evidence="11">Acyltransferase PapA5</fullName>
    </alternativeName>
    <alternativeName>
        <fullName evidence="9">Phthiocerol/phthiodiolone O-acyltransferase</fullName>
    </alternativeName>
    <alternativeName>
        <fullName evidence="10">Polyketide synthase-associated protein A5</fullName>
    </alternativeName>
</protein>
<evidence type="ECO:0000256" key="5">
    <source>
        <dbReference type="ARBA" id="ARBA00012866"/>
    </source>
</evidence>
<dbReference type="AlphaFoldDB" id="A0A4R2IL77"/>
<dbReference type="RefSeq" id="WP_165961033.1">
    <property type="nucleotide sequence ID" value="NZ_SLWS01000020.1"/>
</dbReference>
<comment type="similarity">
    <text evidence="4">Belongs to the acyltransferase PapA5 family.</text>
</comment>
<evidence type="ECO:0000256" key="11">
    <source>
        <dbReference type="ARBA" id="ARBA00033407"/>
    </source>
</evidence>
<dbReference type="EMBL" id="SLWS01000020">
    <property type="protein sequence ID" value="TCO45881.1"/>
    <property type="molecule type" value="Genomic_DNA"/>
</dbReference>
<evidence type="ECO:0000256" key="4">
    <source>
        <dbReference type="ARBA" id="ARBA00006558"/>
    </source>
</evidence>